<dbReference type="PANTHER" id="PTHR30537">
    <property type="entry name" value="HTH-TYPE TRANSCRIPTIONAL REGULATOR"/>
    <property type="match status" value="1"/>
</dbReference>
<comment type="caution">
    <text evidence="6">The sequence shown here is derived from an EMBL/GenBank/DDBJ whole genome shotgun (WGS) entry which is preliminary data.</text>
</comment>
<dbReference type="EMBL" id="JACIDY010000007">
    <property type="protein sequence ID" value="MBB3941043.1"/>
    <property type="molecule type" value="Genomic_DNA"/>
</dbReference>
<organism evidence="6 7">
    <name type="scientific">Novosphingobium fluoreni</name>
    <dbReference type="NCBI Taxonomy" id="1391222"/>
    <lineage>
        <taxon>Bacteria</taxon>
        <taxon>Pseudomonadati</taxon>
        <taxon>Pseudomonadota</taxon>
        <taxon>Alphaproteobacteria</taxon>
        <taxon>Sphingomonadales</taxon>
        <taxon>Sphingomonadaceae</taxon>
        <taxon>Novosphingobium</taxon>
    </lineage>
</organism>
<dbReference type="InterPro" id="IPR005119">
    <property type="entry name" value="LysR_subst-bd"/>
</dbReference>
<dbReference type="Proteomes" id="UP000561459">
    <property type="component" value="Unassembled WGS sequence"/>
</dbReference>
<evidence type="ECO:0000313" key="6">
    <source>
        <dbReference type="EMBL" id="MBB3941043.1"/>
    </source>
</evidence>
<gene>
    <name evidence="6" type="ORF">GGR39_002711</name>
</gene>
<dbReference type="Gene3D" id="1.10.10.10">
    <property type="entry name" value="Winged helix-like DNA-binding domain superfamily/Winged helix DNA-binding domain"/>
    <property type="match status" value="1"/>
</dbReference>
<reference evidence="6 7" key="1">
    <citation type="submission" date="2020-08" db="EMBL/GenBank/DDBJ databases">
        <title>Genomic Encyclopedia of Type Strains, Phase IV (KMG-IV): sequencing the most valuable type-strain genomes for metagenomic binning, comparative biology and taxonomic classification.</title>
        <authorList>
            <person name="Goeker M."/>
        </authorList>
    </citation>
    <scope>NUCLEOTIDE SEQUENCE [LARGE SCALE GENOMIC DNA]</scope>
    <source>
        <strain evidence="6 7">DSM 27568</strain>
    </source>
</reference>
<dbReference type="CDD" id="cd08422">
    <property type="entry name" value="PBP2_CrgA_like"/>
    <property type="match status" value="1"/>
</dbReference>
<dbReference type="InterPro" id="IPR000847">
    <property type="entry name" value="LysR_HTH_N"/>
</dbReference>
<feature type="domain" description="HTH lysR-type" evidence="5">
    <location>
        <begin position="9"/>
        <end position="58"/>
    </location>
</feature>
<evidence type="ECO:0000256" key="1">
    <source>
        <dbReference type="ARBA" id="ARBA00009437"/>
    </source>
</evidence>
<dbReference type="InterPro" id="IPR036388">
    <property type="entry name" value="WH-like_DNA-bd_sf"/>
</dbReference>
<keyword evidence="3 6" id="KW-0238">DNA-binding</keyword>
<dbReference type="SUPFAM" id="SSF53850">
    <property type="entry name" value="Periplasmic binding protein-like II"/>
    <property type="match status" value="1"/>
</dbReference>
<dbReference type="GO" id="GO:0003677">
    <property type="term" value="F:DNA binding"/>
    <property type="evidence" value="ECO:0007669"/>
    <property type="project" value="UniProtKB-KW"/>
</dbReference>
<dbReference type="InterPro" id="IPR036390">
    <property type="entry name" value="WH_DNA-bd_sf"/>
</dbReference>
<accession>A0A7W6FZ79</accession>
<dbReference type="GO" id="GO:0003700">
    <property type="term" value="F:DNA-binding transcription factor activity"/>
    <property type="evidence" value="ECO:0007669"/>
    <property type="project" value="InterPro"/>
</dbReference>
<sequence length="300" mass="32491">MFDPDYDLFLQIVEAGSISATARARGMTTAALSKRLVRLEERLGVRLLHRTTRRLALTPAGKELHDTLLPLRASLQAAEERVAGRRTRISGPLRLSAPTSFGRMHVVPALPAFLAQYPEVELAIDLTDEFVDLIGGRYDLAVRIGARLGSGLVGERLGTSHRVFCAAPSYLSAFGEPQALSELERHHLLATDRQLPWQLDGPDGTVTHQGHSYIRTNSSEVVSDLALRGCGIALRSLWDVGEALETGALRRVLPQYRGSQDVGIFAVHASSSVVPARVQALIGHLSQSLQGSARVAMPGD</sequence>
<evidence type="ECO:0000256" key="3">
    <source>
        <dbReference type="ARBA" id="ARBA00023125"/>
    </source>
</evidence>
<dbReference type="PROSITE" id="PS50931">
    <property type="entry name" value="HTH_LYSR"/>
    <property type="match status" value="1"/>
</dbReference>
<evidence type="ECO:0000256" key="2">
    <source>
        <dbReference type="ARBA" id="ARBA00023015"/>
    </source>
</evidence>
<protein>
    <submittedName>
        <fullName evidence="6">DNA-binding transcriptional LysR family regulator</fullName>
    </submittedName>
</protein>
<dbReference type="Pfam" id="PF03466">
    <property type="entry name" value="LysR_substrate"/>
    <property type="match status" value="1"/>
</dbReference>
<keyword evidence="2" id="KW-0805">Transcription regulation</keyword>
<dbReference type="Pfam" id="PF00126">
    <property type="entry name" value="HTH_1"/>
    <property type="match status" value="1"/>
</dbReference>
<evidence type="ECO:0000256" key="4">
    <source>
        <dbReference type="ARBA" id="ARBA00023163"/>
    </source>
</evidence>
<dbReference type="PANTHER" id="PTHR30537:SF5">
    <property type="entry name" value="HTH-TYPE TRANSCRIPTIONAL ACTIVATOR TTDR-RELATED"/>
    <property type="match status" value="1"/>
</dbReference>
<keyword evidence="4" id="KW-0804">Transcription</keyword>
<dbReference type="Gene3D" id="3.40.190.290">
    <property type="match status" value="1"/>
</dbReference>
<evidence type="ECO:0000313" key="7">
    <source>
        <dbReference type="Proteomes" id="UP000561459"/>
    </source>
</evidence>
<evidence type="ECO:0000259" key="5">
    <source>
        <dbReference type="PROSITE" id="PS50931"/>
    </source>
</evidence>
<name>A0A7W6FZ79_9SPHN</name>
<dbReference type="AlphaFoldDB" id="A0A7W6FZ79"/>
<comment type="similarity">
    <text evidence="1">Belongs to the LysR transcriptional regulatory family.</text>
</comment>
<dbReference type="InterPro" id="IPR058163">
    <property type="entry name" value="LysR-type_TF_proteobact-type"/>
</dbReference>
<proteinExistence type="inferred from homology"/>
<dbReference type="SUPFAM" id="SSF46785">
    <property type="entry name" value="Winged helix' DNA-binding domain"/>
    <property type="match status" value="1"/>
</dbReference>
<dbReference type="RefSeq" id="WP_183617593.1">
    <property type="nucleotide sequence ID" value="NZ_JACIDY010000007.1"/>
</dbReference>
<keyword evidence="7" id="KW-1185">Reference proteome</keyword>